<protein>
    <recommendedName>
        <fullName evidence="2">DUF721 domain-containing protein</fullName>
    </recommendedName>
</protein>
<proteinExistence type="predicted"/>
<sequence>MKDFDGLVLKILKNKEAKEHYILYYLMKKWPEICGSTIAKHSQPQRLENNVLFINTDNSAWSHNFLMMKRQILNKINKFIPLEKDKKRTIKIKEMKFYQGKIEDVFIKEKEVEAKKEVELSFEEEKVINSQVNKLKNTNLKPIFLKIMEKDKKYKKTLYFYDKNLCPDCGVPLLKNEKYCGPCGRIRRDKLRYKISEIIRSAPWLSYNECLNYVICDKILFSDVKERMQEWAILEAIKPTATESEKYFAVMLDKELTPENISDEIVKKALTVYKRRRTRVFTSGK</sequence>
<comment type="caution">
    <text evidence="1">The sequence shown here is derived from an EMBL/GenBank/DDBJ whole genome shotgun (WGS) entry which is preliminary data.</text>
</comment>
<evidence type="ECO:0000313" key="1">
    <source>
        <dbReference type="EMBL" id="MPL80279.1"/>
    </source>
</evidence>
<dbReference type="PANTHER" id="PTHR36456">
    <property type="entry name" value="UPF0232 PROTEIN SCO3875"/>
    <property type="match status" value="1"/>
</dbReference>
<evidence type="ECO:0008006" key="2">
    <source>
        <dbReference type="Google" id="ProtNLM"/>
    </source>
</evidence>
<dbReference type="Pfam" id="PF05258">
    <property type="entry name" value="DciA"/>
    <property type="match status" value="1"/>
</dbReference>
<dbReference type="InterPro" id="IPR007922">
    <property type="entry name" value="DciA-like"/>
</dbReference>
<organism evidence="1">
    <name type="scientific">bioreactor metagenome</name>
    <dbReference type="NCBI Taxonomy" id="1076179"/>
    <lineage>
        <taxon>unclassified sequences</taxon>
        <taxon>metagenomes</taxon>
        <taxon>ecological metagenomes</taxon>
    </lineage>
</organism>
<dbReference type="EMBL" id="VSSQ01000135">
    <property type="protein sequence ID" value="MPL80279.1"/>
    <property type="molecule type" value="Genomic_DNA"/>
</dbReference>
<name>A0A644UMZ6_9ZZZZ</name>
<dbReference type="PANTHER" id="PTHR36456:SF1">
    <property type="entry name" value="UPF0232 PROTEIN SCO3875"/>
    <property type="match status" value="1"/>
</dbReference>
<gene>
    <name evidence="1" type="ORF">SDC9_26177</name>
</gene>
<accession>A0A644UMZ6</accession>
<reference evidence="1" key="1">
    <citation type="submission" date="2019-08" db="EMBL/GenBank/DDBJ databases">
        <authorList>
            <person name="Kucharzyk K."/>
            <person name="Murdoch R.W."/>
            <person name="Higgins S."/>
            <person name="Loffler F."/>
        </authorList>
    </citation>
    <scope>NUCLEOTIDE SEQUENCE</scope>
</reference>
<dbReference type="AlphaFoldDB" id="A0A644UMZ6"/>